<evidence type="ECO:0000256" key="1">
    <source>
        <dbReference type="ARBA" id="ARBA00002724"/>
    </source>
</evidence>
<evidence type="ECO:0000256" key="8">
    <source>
        <dbReference type="ARBA" id="ARBA00022679"/>
    </source>
</evidence>
<evidence type="ECO:0000256" key="12">
    <source>
        <dbReference type="ARBA" id="ARBA00031088"/>
    </source>
</evidence>
<accession>A0ABV6IFH3</accession>
<dbReference type="Pfam" id="PF22458">
    <property type="entry name" value="RsmF-B_ferredox"/>
    <property type="match status" value="1"/>
</dbReference>
<dbReference type="PROSITE" id="PS51686">
    <property type="entry name" value="SAM_MT_RSMB_NOP"/>
    <property type="match status" value="1"/>
</dbReference>
<keyword evidence="8 14" id="KW-0808">Transferase</keyword>
<comment type="caution">
    <text evidence="17">The sequence shown here is derived from an EMBL/GenBank/DDBJ whole genome shotgun (WGS) entry which is preliminary data.</text>
</comment>
<dbReference type="InterPro" id="IPR049560">
    <property type="entry name" value="MeTrfase_RsmB-F_NOP2_cat"/>
</dbReference>
<keyword evidence="5" id="KW-0963">Cytoplasm</keyword>
<dbReference type="Gene3D" id="1.10.287.730">
    <property type="entry name" value="Helix hairpin bin"/>
    <property type="match status" value="1"/>
</dbReference>
<organism evidence="17 18">
    <name type="scientific">Undibacterium danionis</name>
    <dbReference type="NCBI Taxonomy" id="1812100"/>
    <lineage>
        <taxon>Bacteria</taxon>
        <taxon>Pseudomonadati</taxon>
        <taxon>Pseudomonadota</taxon>
        <taxon>Betaproteobacteria</taxon>
        <taxon>Burkholderiales</taxon>
        <taxon>Oxalobacteraceae</taxon>
        <taxon>Undibacterium</taxon>
    </lineage>
</organism>
<keyword evidence="10 14" id="KW-0694">RNA-binding</keyword>
<evidence type="ECO:0000256" key="9">
    <source>
        <dbReference type="ARBA" id="ARBA00022691"/>
    </source>
</evidence>
<dbReference type="Pfam" id="PF01189">
    <property type="entry name" value="Methyltr_RsmB-F"/>
    <property type="match status" value="1"/>
</dbReference>
<feature type="domain" description="SAM-dependent MTase RsmB/NOP-type" evidence="16">
    <location>
        <begin position="240"/>
        <end position="497"/>
    </location>
</feature>
<dbReference type="Gene3D" id="3.40.50.150">
    <property type="entry name" value="Vaccinia Virus protein VP39"/>
    <property type="match status" value="1"/>
</dbReference>
<dbReference type="PANTHER" id="PTHR22807">
    <property type="entry name" value="NOP2 YEAST -RELATED NOL1/NOP2/FMU SUN DOMAIN-CONTAINING"/>
    <property type="match status" value="1"/>
</dbReference>
<dbReference type="SUPFAM" id="SSF48013">
    <property type="entry name" value="NusB-like"/>
    <property type="match status" value="1"/>
</dbReference>
<evidence type="ECO:0000256" key="3">
    <source>
        <dbReference type="ARBA" id="ARBA00007494"/>
    </source>
</evidence>
<feature type="active site" description="Nucleophile" evidence="14">
    <location>
        <position position="447"/>
    </location>
</feature>
<dbReference type="InterPro" id="IPR001678">
    <property type="entry name" value="MeTrfase_RsmB-F_NOP2_dom"/>
</dbReference>
<evidence type="ECO:0000256" key="7">
    <source>
        <dbReference type="ARBA" id="ARBA00022603"/>
    </source>
</evidence>
<feature type="binding site" evidence="14">
    <location>
        <position position="376"/>
    </location>
    <ligand>
        <name>S-adenosyl-L-methionine</name>
        <dbReference type="ChEBI" id="CHEBI:59789"/>
    </ligand>
</feature>
<feature type="binding site" evidence="14">
    <location>
        <position position="350"/>
    </location>
    <ligand>
        <name>S-adenosyl-L-methionine</name>
        <dbReference type="ChEBI" id="CHEBI:59789"/>
    </ligand>
</feature>
<protein>
    <recommendedName>
        <fullName evidence="4">16S rRNA (cytosine(967)-C(5))-methyltransferase</fullName>
        <ecNumber evidence="4">2.1.1.176</ecNumber>
    </recommendedName>
    <alternativeName>
        <fullName evidence="11">16S rRNA m5C967 methyltransferase</fullName>
    </alternativeName>
    <alternativeName>
        <fullName evidence="12">rRNA (cytosine-C(5)-)-methyltransferase RsmB</fullName>
    </alternativeName>
</protein>
<dbReference type="InterPro" id="IPR004573">
    <property type="entry name" value="rRNA_ssu_MeTfrase_B"/>
</dbReference>
<evidence type="ECO:0000313" key="17">
    <source>
        <dbReference type="EMBL" id="MFC0350569.1"/>
    </source>
</evidence>
<evidence type="ECO:0000256" key="6">
    <source>
        <dbReference type="ARBA" id="ARBA00022552"/>
    </source>
</evidence>
<feature type="binding site" evidence="14">
    <location>
        <begin position="328"/>
        <end position="334"/>
    </location>
    <ligand>
        <name>S-adenosyl-L-methionine</name>
        <dbReference type="ChEBI" id="CHEBI:59789"/>
    </ligand>
</feature>
<comment type="subcellular location">
    <subcellularLocation>
        <location evidence="2">Cytoplasm</location>
    </subcellularLocation>
</comment>
<keyword evidence="18" id="KW-1185">Reference proteome</keyword>
<dbReference type="InterPro" id="IPR006027">
    <property type="entry name" value="NusB_RsmB_TIM44"/>
</dbReference>
<evidence type="ECO:0000256" key="2">
    <source>
        <dbReference type="ARBA" id="ARBA00004496"/>
    </source>
</evidence>
<evidence type="ECO:0000256" key="14">
    <source>
        <dbReference type="PROSITE-ProRule" id="PRU01023"/>
    </source>
</evidence>
<keyword evidence="6" id="KW-0698">rRNA processing</keyword>
<comment type="similarity">
    <text evidence="3 14">Belongs to the class I-like SAM-binding methyltransferase superfamily. RsmB/NOP family.</text>
</comment>
<dbReference type="GO" id="GO:0008168">
    <property type="term" value="F:methyltransferase activity"/>
    <property type="evidence" value="ECO:0007669"/>
    <property type="project" value="UniProtKB-KW"/>
</dbReference>
<dbReference type="Gene3D" id="3.30.70.1170">
    <property type="entry name" value="Sun protein, domain 3"/>
    <property type="match status" value="1"/>
</dbReference>
<dbReference type="EC" id="2.1.1.176" evidence="4"/>
<dbReference type="InterPro" id="IPR054728">
    <property type="entry name" value="RsmB-like_ferredoxin"/>
</dbReference>
<gene>
    <name evidence="17" type="primary">rsmB</name>
    <name evidence="17" type="ORF">ACFFJH_12170</name>
</gene>
<evidence type="ECO:0000313" key="18">
    <source>
        <dbReference type="Proteomes" id="UP001589844"/>
    </source>
</evidence>
<dbReference type="GO" id="GO:0032259">
    <property type="term" value="P:methylation"/>
    <property type="evidence" value="ECO:0007669"/>
    <property type="project" value="UniProtKB-KW"/>
</dbReference>
<proteinExistence type="inferred from homology"/>
<evidence type="ECO:0000256" key="15">
    <source>
        <dbReference type="SAM" id="MobiDB-lite"/>
    </source>
</evidence>
<evidence type="ECO:0000259" key="16">
    <source>
        <dbReference type="PROSITE" id="PS51686"/>
    </source>
</evidence>
<name>A0ABV6IFH3_9BURK</name>
<dbReference type="PANTHER" id="PTHR22807:SF61">
    <property type="entry name" value="NOL1_NOP2_SUN FAMILY PROTEIN _ ANTITERMINATION NUSB DOMAIN-CONTAINING PROTEIN"/>
    <property type="match status" value="1"/>
</dbReference>
<dbReference type="NCBIfam" id="NF008149">
    <property type="entry name" value="PRK10901.1"/>
    <property type="match status" value="1"/>
</dbReference>
<evidence type="ECO:0000256" key="11">
    <source>
        <dbReference type="ARBA" id="ARBA00030399"/>
    </source>
</evidence>
<evidence type="ECO:0000256" key="4">
    <source>
        <dbReference type="ARBA" id="ARBA00012140"/>
    </source>
</evidence>
<feature type="region of interest" description="Disordered" evidence="15">
    <location>
        <begin position="20"/>
        <end position="56"/>
    </location>
</feature>
<dbReference type="PRINTS" id="PR02008">
    <property type="entry name" value="RCMTFAMILY"/>
</dbReference>
<feature type="compositionally biased region" description="Low complexity" evidence="15">
    <location>
        <begin position="42"/>
        <end position="51"/>
    </location>
</feature>
<comment type="catalytic activity">
    <reaction evidence="13">
        <text>cytidine(967) in 16S rRNA + S-adenosyl-L-methionine = 5-methylcytidine(967) in 16S rRNA + S-adenosyl-L-homocysteine + H(+)</text>
        <dbReference type="Rhea" id="RHEA:42748"/>
        <dbReference type="Rhea" id="RHEA-COMP:10219"/>
        <dbReference type="Rhea" id="RHEA-COMP:10220"/>
        <dbReference type="ChEBI" id="CHEBI:15378"/>
        <dbReference type="ChEBI" id="CHEBI:57856"/>
        <dbReference type="ChEBI" id="CHEBI:59789"/>
        <dbReference type="ChEBI" id="CHEBI:74483"/>
        <dbReference type="ChEBI" id="CHEBI:82748"/>
        <dbReference type="EC" id="2.1.1.176"/>
    </reaction>
</comment>
<dbReference type="Pfam" id="PF01029">
    <property type="entry name" value="NusB"/>
    <property type="match status" value="1"/>
</dbReference>
<dbReference type="RefSeq" id="WP_390212980.1">
    <property type="nucleotide sequence ID" value="NZ_JBHLXJ010000013.1"/>
</dbReference>
<dbReference type="InterPro" id="IPR029063">
    <property type="entry name" value="SAM-dependent_MTases_sf"/>
</dbReference>
<dbReference type="Proteomes" id="UP001589844">
    <property type="component" value="Unassembled WGS sequence"/>
</dbReference>
<dbReference type="InterPro" id="IPR023267">
    <property type="entry name" value="RCMT"/>
</dbReference>
<dbReference type="SUPFAM" id="SSF53335">
    <property type="entry name" value="S-adenosyl-L-methionine-dependent methyltransferases"/>
    <property type="match status" value="1"/>
</dbReference>
<evidence type="ECO:0000256" key="5">
    <source>
        <dbReference type="ARBA" id="ARBA00022490"/>
    </source>
</evidence>
<dbReference type="Gene3D" id="1.10.940.10">
    <property type="entry name" value="NusB-like"/>
    <property type="match status" value="1"/>
</dbReference>
<dbReference type="NCBIfam" id="TIGR00563">
    <property type="entry name" value="rsmB"/>
    <property type="match status" value="1"/>
</dbReference>
<sequence>MSETTRKVLTRPVLNKAKSVAKSVAKPSAKSKAKFHTDSRLTSASASAPAPKSAPPTPLVVNEIATLTIKPDSLAYSLVGAAQAVAYVLEGTALPQALSRVFTLNELNPQARGAVQDIAYRTMRQVGRVDALIKVMTSKLPEPPLLYSLLCCALTLLVTENPEDAPYDDFVVVDQAVNAAASSTQMVFAKGMVNAVLRRFLREKTQLLALVMKQPAAMWNYPQWWVDQCKAAYPEQWQAILNAGNTPPPMTLRVNQRQISVNDYLALLEKNDIQAQQIGPMAVRLKRAMPVQLIPGFEQGMVSVQDAAAQLAADLLDVKDGMRVLDACAAPGGKTGHLLEIAKIDLLALEIDGKRAERIHENLARLQLFATIKSGDAKYSNWWNSQPFDRILADVPCTASGVVRRHPDIRWLRRKNDALQLAETSASILDNLWRMLKPGGKLLLVTCSIWPSESETQAAAFANRHNAIRLPAPGQLLPTSEINNEHDGLFYALFEKPAV</sequence>
<comment type="function">
    <text evidence="1">Specifically methylates the cytosine at position 967 (m5C967) of 16S rRNA.</text>
</comment>
<evidence type="ECO:0000256" key="10">
    <source>
        <dbReference type="ARBA" id="ARBA00022884"/>
    </source>
</evidence>
<keyword evidence="7 14" id="KW-0489">Methyltransferase</keyword>
<dbReference type="EMBL" id="JBHLXJ010000013">
    <property type="protein sequence ID" value="MFC0350569.1"/>
    <property type="molecule type" value="Genomic_DNA"/>
</dbReference>
<dbReference type="InterPro" id="IPR018314">
    <property type="entry name" value="RsmB/NOL1/NOP2-like_CS"/>
</dbReference>
<dbReference type="PROSITE" id="PS01153">
    <property type="entry name" value="NOL1_NOP2_SUN"/>
    <property type="match status" value="1"/>
</dbReference>
<feature type="binding site" evidence="14">
    <location>
        <position position="394"/>
    </location>
    <ligand>
        <name>S-adenosyl-L-methionine</name>
        <dbReference type="ChEBI" id="CHEBI:59789"/>
    </ligand>
</feature>
<dbReference type="InterPro" id="IPR035926">
    <property type="entry name" value="NusB-like_sf"/>
</dbReference>
<evidence type="ECO:0000256" key="13">
    <source>
        <dbReference type="ARBA" id="ARBA00047283"/>
    </source>
</evidence>
<dbReference type="CDD" id="cd02440">
    <property type="entry name" value="AdoMet_MTases"/>
    <property type="match status" value="1"/>
</dbReference>
<reference evidence="17 18" key="1">
    <citation type="submission" date="2024-09" db="EMBL/GenBank/DDBJ databases">
        <authorList>
            <person name="Sun Q."/>
            <person name="Mori K."/>
        </authorList>
    </citation>
    <scope>NUCLEOTIDE SEQUENCE [LARGE SCALE GENOMIC DNA]</scope>
    <source>
        <strain evidence="17 18">CCM 8677</strain>
    </source>
</reference>
<keyword evidence="9 14" id="KW-0949">S-adenosyl-L-methionine</keyword>